<dbReference type="InterPro" id="IPR028973">
    <property type="entry name" value="PhnB-like"/>
</dbReference>
<evidence type="ECO:0000313" key="3">
    <source>
        <dbReference type="Proteomes" id="UP000094622"/>
    </source>
</evidence>
<dbReference type="PANTHER" id="PTHR33990">
    <property type="entry name" value="PROTEIN YJDN-RELATED"/>
    <property type="match status" value="1"/>
</dbReference>
<dbReference type="AlphaFoldDB" id="A0A1E3GZ08"/>
<dbReference type="Proteomes" id="UP000094622">
    <property type="component" value="Unassembled WGS sequence"/>
</dbReference>
<evidence type="ECO:0000259" key="1">
    <source>
        <dbReference type="Pfam" id="PF06983"/>
    </source>
</evidence>
<organism evidence="2 3">
    <name type="scientific">Methylobrevis pamukkalensis</name>
    <dbReference type="NCBI Taxonomy" id="1439726"/>
    <lineage>
        <taxon>Bacteria</taxon>
        <taxon>Pseudomonadati</taxon>
        <taxon>Pseudomonadota</taxon>
        <taxon>Alphaproteobacteria</taxon>
        <taxon>Hyphomicrobiales</taxon>
        <taxon>Pleomorphomonadaceae</taxon>
        <taxon>Methylobrevis</taxon>
    </lineage>
</organism>
<dbReference type="GO" id="GO:0008168">
    <property type="term" value="F:methyltransferase activity"/>
    <property type="evidence" value="ECO:0007669"/>
    <property type="project" value="UniProtKB-KW"/>
</dbReference>
<keyword evidence="2" id="KW-0489">Methyltransferase</keyword>
<dbReference type="GO" id="GO:0032259">
    <property type="term" value="P:methylation"/>
    <property type="evidence" value="ECO:0007669"/>
    <property type="project" value="UniProtKB-KW"/>
</dbReference>
<dbReference type="Gene3D" id="3.10.180.10">
    <property type="entry name" value="2,3-Dihydroxybiphenyl 1,2-Dioxygenase, domain 1"/>
    <property type="match status" value="1"/>
</dbReference>
<keyword evidence="2" id="KW-0808">Transferase</keyword>
<sequence length="175" mass="19176">MSRVTFWMCLEEIPMAKLQKIAPCLWFDGNGEEAARFYVSIFDDSAITALARYPEGSPGTPGSVMLVAFRLAGQEFLALNGGPMFTFSEAISFVVHCEDQAEIDRVWDRLTEDGGQPVQCGWLKDRFGLSWQVVPADIAAFYPPEDPDAAARVMQAVMGMVKLDIAAMTAARDGA</sequence>
<dbReference type="PIRSF" id="PIRSF021700">
    <property type="entry name" value="3_dmu_93_MTrfase"/>
    <property type="match status" value="1"/>
</dbReference>
<dbReference type="CDD" id="cd06588">
    <property type="entry name" value="PhnB_like"/>
    <property type="match status" value="1"/>
</dbReference>
<gene>
    <name evidence="2" type="ORF">A6302_03403</name>
</gene>
<name>A0A1E3GZ08_9HYPH</name>
<dbReference type="InterPro" id="IPR029068">
    <property type="entry name" value="Glyas_Bleomycin-R_OHBP_Dase"/>
</dbReference>
<proteinExistence type="predicted"/>
<reference evidence="2 3" key="1">
    <citation type="submission" date="2016-07" db="EMBL/GenBank/DDBJ databases">
        <title>Draft Genome Sequence of Methylobrevis pamukkalensis PK2.</title>
        <authorList>
            <person name="Vasilenko O.V."/>
            <person name="Doronina N.V."/>
            <person name="Shmareva M.N."/>
            <person name="Tarlachkov S.V."/>
            <person name="Mustakhimov I."/>
            <person name="Trotsenko Y.A."/>
        </authorList>
    </citation>
    <scope>NUCLEOTIDE SEQUENCE [LARGE SCALE GENOMIC DNA]</scope>
    <source>
        <strain evidence="2 3">PK2</strain>
    </source>
</reference>
<dbReference type="PATRIC" id="fig|1439726.3.peg.3580"/>
<dbReference type="InterPro" id="IPR009725">
    <property type="entry name" value="3_dmu_93_MTrfase"/>
</dbReference>
<protein>
    <submittedName>
        <fullName evidence="2">3-demethylubiquinone-9 3-methyltransferase</fullName>
    </submittedName>
</protein>
<dbReference type="Pfam" id="PF06983">
    <property type="entry name" value="3-dmu-9_3-mt"/>
    <property type="match status" value="1"/>
</dbReference>
<accession>A0A1E3GZ08</accession>
<dbReference type="EMBL" id="MCRJ01000099">
    <property type="protein sequence ID" value="ODN69283.1"/>
    <property type="molecule type" value="Genomic_DNA"/>
</dbReference>
<dbReference type="PANTHER" id="PTHR33990:SF2">
    <property type="entry name" value="PHNB-LIKE DOMAIN-CONTAINING PROTEIN"/>
    <property type="match status" value="1"/>
</dbReference>
<keyword evidence="2" id="KW-0830">Ubiquinone</keyword>
<evidence type="ECO:0000313" key="2">
    <source>
        <dbReference type="EMBL" id="ODN69283.1"/>
    </source>
</evidence>
<comment type="caution">
    <text evidence="2">The sequence shown here is derived from an EMBL/GenBank/DDBJ whole genome shotgun (WGS) entry which is preliminary data.</text>
</comment>
<feature type="domain" description="PhnB-like" evidence="1">
    <location>
        <begin position="19"/>
        <end position="134"/>
    </location>
</feature>
<keyword evidence="3" id="KW-1185">Reference proteome</keyword>
<dbReference type="SUPFAM" id="SSF54593">
    <property type="entry name" value="Glyoxalase/Bleomycin resistance protein/Dihydroxybiphenyl dioxygenase"/>
    <property type="match status" value="1"/>
</dbReference>